<dbReference type="Proteomes" id="UP000265875">
    <property type="component" value="Unassembled WGS sequence"/>
</dbReference>
<dbReference type="RefSeq" id="WP_119370596.1">
    <property type="nucleotide sequence ID" value="NZ_QWLL01000037.1"/>
</dbReference>
<evidence type="ECO:0000313" key="2">
    <source>
        <dbReference type="Proteomes" id="UP000265875"/>
    </source>
</evidence>
<proteinExistence type="predicted"/>
<evidence type="ECO:0000313" key="1">
    <source>
        <dbReference type="EMBL" id="RII76449.1"/>
    </source>
</evidence>
<reference evidence="1 2" key="1">
    <citation type="submission" date="2018-08" db="EMBL/GenBank/DDBJ databases">
        <title>Draft genome sequence of the cyanotroph, Pseudomonas monteilii BCN3.</title>
        <authorList>
            <person name="Jones L.B."/>
            <person name="Kunz D.A."/>
        </authorList>
    </citation>
    <scope>NUCLEOTIDE SEQUENCE [LARGE SCALE GENOMIC DNA]</scope>
    <source>
        <strain evidence="1 2">BCN3</strain>
    </source>
</reference>
<dbReference type="AlphaFoldDB" id="A0A399M570"/>
<gene>
    <name evidence="1" type="ORF">D0894_16405</name>
</gene>
<sequence>TESSLTTNLPPPAAWRPSMNLIDCYVTKILGEPYRKFGAWWVDAEYQAYGKTNKTRLMARTEEGARAFKVGHHFLA</sequence>
<organism evidence="1 2">
    <name type="scientific">Pseudomonas monteilii</name>
    <dbReference type="NCBI Taxonomy" id="76759"/>
    <lineage>
        <taxon>Bacteria</taxon>
        <taxon>Pseudomonadati</taxon>
        <taxon>Pseudomonadota</taxon>
        <taxon>Gammaproteobacteria</taxon>
        <taxon>Pseudomonadales</taxon>
        <taxon>Pseudomonadaceae</taxon>
        <taxon>Pseudomonas</taxon>
    </lineage>
</organism>
<feature type="non-terminal residue" evidence="1">
    <location>
        <position position="1"/>
    </location>
</feature>
<comment type="caution">
    <text evidence="1">The sequence shown here is derived from an EMBL/GenBank/DDBJ whole genome shotgun (WGS) entry which is preliminary data.</text>
</comment>
<name>A0A399M570_9PSED</name>
<protein>
    <submittedName>
        <fullName evidence="1">Uncharacterized protein</fullName>
    </submittedName>
</protein>
<dbReference type="EMBL" id="QWLL01000037">
    <property type="protein sequence ID" value="RII76449.1"/>
    <property type="molecule type" value="Genomic_DNA"/>
</dbReference>
<accession>A0A399M570</accession>